<accession>A0A852M980</accession>
<dbReference type="PANTHER" id="PTHR46551">
    <property type="entry name" value="SAP DOMAIN-CONTAINING RIBONUCLEOPROTEIN"/>
    <property type="match status" value="1"/>
</dbReference>
<sequence>LQRMQKRAERFNVPVSLESKKAARAARFGLATVSTKVVSVSVQVNMDKLKERAQRFGLNVSSLSKKSEEDEKLKKRKERFGIVTSSAGAGATEDTEAKKRKRAERFGIV</sequence>
<proteinExistence type="predicted"/>
<evidence type="ECO:0000313" key="4">
    <source>
        <dbReference type="Proteomes" id="UP000632886"/>
    </source>
</evidence>
<evidence type="ECO:0000313" key="3">
    <source>
        <dbReference type="EMBL" id="NXX98776.1"/>
    </source>
</evidence>
<dbReference type="InterPro" id="IPR052240">
    <property type="entry name" value="SAP_domain_ribonucleoprotein"/>
</dbReference>
<organism evidence="3 4">
    <name type="scientific">Centropus bengalensis</name>
    <name type="common">lesser coucal</name>
    <dbReference type="NCBI Taxonomy" id="1463675"/>
    <lineage>
        <taxon>Eukaryota</taxon>
        <taxon>Metazoa</taxon>
        <taxon>Chordata</taxon>
        <taxon>Craniata</taxon>
        <taxon>Vertebrata</taxon>
        <taxon>Euteleostomi</taxon>
        <taxon>Archelosauria</taxon>
        <taxon>Archosauria</taxon>
        <taxon>Dinosauria</taxon>
        <taxon>Saurischia</taxon>
        <taxon>Theropoda</taxon>
        <taxon>Coelurosauria</taxon>
        <taxon>Aves</taxon>
        <taxon>Neognathae</taxon>
        <taxon>Neoaves</taxon>
        <taxon>Otidimorphae</taxon>
        <taxon>Cuculiformes</taxon>
        <taxon>Centropidae</taxon>
        <taxon>Centropus</taxon>
    </lineage>
</organism>
<dbReference type="EMBL" id="WBNK01002487">
    <property type="protein sequence ID" value="NXX98776.1"/>
    <property type="molecule type" value="Genomic_DNA"/>
</dbReference>
<name>A0A852M980_9AVES</name>
<dbReference type="PANTHER" id="PTHR46551:SF1">
    <property type="entry name" value="SAP DOMAIN-CONTAINING RIBONUCLEOPROTEIN"/>
    <property type="match status" value="1"/>
</dbReference>
<feature type="region of interest" description="Disordered" evidence="2">
    <location>
        <begin position="84"/>
        <end position="109"/>
    </location>
</feature>
<dbReference type="AlphaFoldDB" id="A0A852M980"/>
<evidence type="ECO:0000256" key="2">
    <source>
        <dbReference type="SAM" id="MobiDB-lite"/>
    </source>
</evidence>
<feature type="non-terminal residue" evidence="3">
    <location>
        <position position="109"/>
    </location>
</feature>
<comment type="caution">
    <text evidence="3">The sequence shown here is derived from an EMBL/GenBank/DDBJ whole genome shotgun (WGS) entry which is preliminary data.</text>
</comment>
<protein>
    <submittedName>
        <fullName evidence="3">SARNP protein</fullName>
    </submittedName>
</protein>
<evidence type="ECO:0000256" key="1">
    <source>
        <dbReference type="ARBA" id="ARBA00022553"/>
    </source>
</evidence>
<dbReference type="Proteomes" id="UP000632886">
    <property type="component" value="Unassembled WGS sequence"/>
</dbReference>
<keyword evidence="1" id="KW-0597">Phosphoprotein</keyword>
<feature type="non-terminal residue" evidence="3">
    <location>
        <position position="1"/>
    </location>
</feature>
<keyword evidence="4" id="KW-1185">Reference proteome</keyword>
<gene>
    <name evidence="3" type="primary">Sarnp</name>
    <name evidence="3" type="ORF">CENBEN_R08397</name>
</gene>
<dbReference type="GO" id="GO:0016973">
    <property type="term" value="P:poly(A)+ mRNA export from nucleus"/>
    <property type="evidence" value="ECO:0007669"/>
    <property type="project" value="TreeGrafter"/>
</dbReference>
<reference evidence="3 4" key="1">
    <citation type="submission" date="2020-02" db="EMBL/GenBank/DDBJ databases">
        <title>Bird 10,000 Genomes (B10K) Project - Family phase.</title>
        <authorList>
            <person name="Zhang G."/>
        </authorList>
    </citation>
    <scope>NUCLEOTIDE SEQUENCE [LARGE SCALE GENOMIC DNA]</scope>
    <source>
        <strain evidence="3">B10K-DU-017-21</strain>
    </source>
</reference>
<dbReference type="GO" id="GO:0005634">
    <property type="term" value="C:nucleus"/>
    <property type="evidence" value="ECO:0007669"/>
    <property type="project" value="TreeGrafter"/>
</dbReference>